<sequence length="61" mass="6407">MRGNDASDRSIAAARPDKPNGAGVPAPELCTPQFQSGDATVASTENPMIKPGRDAKLKRRS</sequence>
<keyword evidence="3" id="KW-1185">Reference proteome</keyword>
<evidence type="ECO:0000313" key="3">
    <source>
        <dbReference type="Proteomes" id="UP000539175"/>
    </source>
</evidence>
<accession>A0A7X0B1X1</accession>
<dbReference type="RefSeq" id="WP_184803291.1">
    <property type="nucleotide sequence ID" value="NZ_JACIIZ010000010.1"/>
</dbReference>
<feature type="region of interest" description="Disordered" evidence="1">
    <location>
        <begin position="1"/>
        <end position="61"/>
    </location>
</feature>
<organism evidence="2 3">
    <name type="scientific">Nitrospirillum iridis</name>
    <dbReference type="NCBI Taxonomy" id="765888"/>
    <lineage>
        <taxon>Bacteria</taxon>
        <taxon>Pseudomonadati</taxon>
        <taxon>Pseudomonadota</taxon>
        <taxon>Alphaproteobacteria</taxon>
        <taxon>Rhodospirillales</taxon>
        <taxon>Azospirillaceae</taxon>
        <taxon>Nitrospirillum</taxon>
    </lineage>
</organism>
<evidence type="ECO:0000313" key="2">
    <source>
        <dbReference type="EMBL" id="MBB6253165.1"/>
    </source>
</evidence>
<dbReference type="EMBL" id="JACIIZ010000010">
    <property type="protein sequence ID" value="MBB6253165.1"/>
    <property type="molecule type" value="Genomic_DNA"/>
</dbReference>
<feature type="compositionally biased region" description="Polar residues" evidence="1">
    <location>
        <begin position="32"/>
        <end position="46"/>
    </location>
</feature>
<comment type="caution">
    <text evidence="2">The sequence shown here is derived from an EMBL/GenBank/DDBJ whole genome shotgun (WGS) entry which is preliminary data.</text>
</comment>
<reference evidence="2 3" key="1">
    <citation type="submission" date="2020-08" db="EMBL/GenBank/DDBJ databases">
        <title>Genomic Encyclopedia of Type Strains, Phase IV (KMG-IV): sequencing the most valuable type-strain genomes for metagenomic binning, comparative biology and taxonomic classification.</title>
        <authorList>
            <person name="Goeker M."/>
        </authorList>
    </citation>
    <scope>NUCLEOTIDE SEQUENCE [LARGE SCALE GENOMIC DNA]</scope>
    <source>
        <strain evidence="2 3">DSM 22198</strain>
    </source>
</reference>
<gene>
    <name evidence="2" type="ORF">FHS74_003734</name>
</gene>
<proteinExistence type="predicted"/>
<protein>
    <submittedName>
        <fullName evidence="2">Uncharacterized protein</fullName>
    </submittedName>
</protein>
<dbReference type="AlphaFoldDB" id="A0A7X0B1X1"/>
<dbReference type="Proteomes" id="UP000539175">
    <property type="component" value="Unassembled WGS sequence"/>
</dbReference>
<evidence type="ECO:0000256" key="1">
    <source>
        <dbReference type="SAM" id="MobiDB-lite"/>
    </source>
</evidence>
<name>A0A7X0B1X1_9PROT</name>